<dbReference type="InParanoid" id="B4CW80"/>
<evidence type="ECO:0000259" key="4">
    <source>
        <dbReference type="Pfam" id="PF03065"/>
    </source>
</evidence>
<dbReference type="AlphaFoldDB" id="B4CW80"/>
<dbReference type="Pfam" id="PF03065">
    <property type="entry name" value="Glyco_hydro_57"/>
    <property type="match status" value="1"/>
</dbReference>
<dbReference type="GO" id="GO:0005975">
    <property type="term" value="P:carbohydrate metabolic process"/>
    <property type="evidence" value="ECO:0007669"/>
    <property type="project" value="InterPro"/>
</dbReference>
<dbReference type="STRING" id="497964.CfE428DRAFT_0917"/>
<dbReference type="SUPFAM" id="SSF88713">
    <property type="entry name" value="Glycoside hydrolase/deacetylase"/>
    <property type="match status" value="1"/>
</dbReference>
<dbReference type="eggNOG" id="COG1449">
    <property type="taxonomic scope" value="Bacteria"/>
</dbReference>
<reference evidence="5 6" key="1">
    <citation type="journal article" date="2011" name="J. Bacteriol.">
        <title>Genome sequence of Chthoniobacter flavus Ellin428, an aerobic heterotrophic soil bacterium.</title>
        <authorList>
            <person name="Kant R."/>
            <person name="van Passel M.W."/>
            <person name="Palva A."/>
            <person name="Lucas S."/>
            <person name="Lapidus A."/>
            <person name="Glavina Del Rio T."/>
            <person name="Dalin E."/>
            <person name="Tice H."/>
            <person name="Bruce D."/>
            <person name="Goodwin L."/>
            <person name="Pitluck S."/>
            <person name="Larimer F.W."/>
            <person name="Land M.L."/>
            <person name="Hauser L."/>
            <person name="Sangwan P."/>
            <person name="de Vos W.M."/>
            <person name="Janssen P.H."/>
            <person name="Smidt H."/>
        </authorList>
    </citation>
    <scope>NUCLEOTIDE SEQUENCE [LARGE SCALE GENOMIC DNA]</scope>
    <source>
        <strain evidence="5 6">Ellin428</strain>
    </source>
</reference>
<dbReference type="PANTHER" id="PTHR36306">
    <property type="entry name" value="ALPHA-AMYLASE-RELATED-RELATED"/>
    <property type="match status" value="1"/>
</dbReference>
<comment type="caution">
    <text evidence="5">The sequence shown here is derived from an EMBL/GenBank/DDBJ whole genome shotgun (WGS) entry which is preliminary data.</text>
</comment>
<dbReference type="InterPro" id="IPR011330">
    <property type="entry name" value="Glyco_hydro/deAcase_b/a-brl"/>
</dbReference>
<sequence>MANVVFLWHMHQPYYVDPAARVATMPWVRLHAVKGYLDMISVIEEFPRVRANFNLTPVLLLQIKELNEGKIRDLWLDWSRMPAVALDEETKFALLENFFKIHWDNLVKPFPRYWELLNKRGLTFYRDDVRRGLRYFSTQEFLDLQTWFNLAWCGYTAERLYPELTELKRKGRNFTEEEKQRVLDIHMEILGSLISKYRAAEERGQVELTTTPFFHPILPLVYDSSFAARSLPGRKFPERFSWPEDAAAQLTLAVEQHAGLFGKAPRGLWPSEGSIAPELIPLMQRSGIEYFCSDEENLFNSLKRDPAYQSRAVDHLELFQGWRVAHDGASVNALFREKPLSDFIGFMAARNSPQAAATHLLFHLRHIAELVPKETGVIPLILDGENAWETFADGGAGFLRAVYGGIESDSGRLHSCTIEDYLRHHPPQKQLTTLHTGSWIGSNFDIWIGEEEENRAWNLLGRTRTFLQEKINTGTLTPTQHATAMREIYAAEGSDWFWWYGPDFSTENDALFDSLFRQHLRNVYTLCGAVAPAALDVPISTRSTEPLYTVPERLISPSLDGGESFFDWLGAGGYTPGSEQGAMYRAERLISRIQFGNNEKMFFIRVDLRKRAAAELIVQFHQPAEQQVKISLAGVKKSFVHIGVPLAELGLTGEATLAFQVKIVQDGIELECYPESAPIQFQLLGRDFALRNWIV</sequence>
<dbReference type="InterPro" id="IPR004300">
    <property type="entry name" value="Glyco_hydro_57_N"/>
</dbReference>
<proteinExistence type="inferred from homology"/>
<keyword evidence="6" id="KW-1185">Reference proteome</keyword>
<keyword evidence="5" id="KW-0378">Hydrolase</keyword>
<name>B4CW80_9BACT</name>
<protein>
    <submittedName>
        <fullName evidence="5">Glycoside hydrolase family 57</fullName>
    </submittedName>
</protein>
<organism evidence="5 6">
    <name type="scientific">Chthoniobacter flavus Ellin428</name>
    <dbReference type="NCBI Taxonomy" id="497964"/>
    <lineage>
        <taxon>Bacteria</taxon>
        <taxon>Pseudomonadati</taxon>
        <taxon>Verrucomicrobiota</taxon>
        <taxon>Spartobacteria</taxon>
        <taxon>Chthoniobacterales</taxon>
        <taxon>Chthoniobacteraceae</taxon>
        <taxon>Chthoniobacter</taxon>
    </lineage>
</organism>
<dbReference type="EMBL" id="ABVL01000002">
    <property type="protein sequence ID" value="EDY21672.1"/>
    <property type="molecule type" value="Genomic_DNA"/>
</dbReference>
<dbReference type="InterPro" id="IPR027291">
    <property type="entry name" value="Glyco_hydro_38_N_sf"/>
</dbReference>
<evidence type="ECO:0000256" key="2">
    <source>
        <dbReference type="ARBA" id="ARBA00023277"/>
    </source>
</evidence>
<evidence type="ECO:0000313" key="5">
    <source>
        <dbReference type="EMBL" id="EDY21672.1"/>
    </source>
</evidence>
<dbReference type="PANTHER" id="PTHR36306:SF1">
    <property type="entry name" value="ALPHA-AMYLASE-RELATED"/>
    <property type="match status" value="1"/>
</dbReference>
<dbReference type="RefSeq" id="WP_006978244.1">
    <property type="nucleotide sequence ID" value="NZ_ABVL01000002.1"/>
</dbReference>
<gene>
    <name evidence="5" type="ORF">CfE428DRAFT_0917</name>
</gene>
<dbReference type="InterPro" id="IPR052046">
    <property type="entry name" value="GH57_Enzymes"/>
</dbReference>
<dbReference type="Gene3D" id="3.20.110.10">
    <property type="entry name" value="Glycoside hydrolase 38, N terminal domain"/>
    <property type="match status" value="1"/>
</dbReference>
<dbReference type="Proteomes" id="UP000005824">
    <property type="component" value="Unassembled WGS sequence"/>
</dbReference>
<dbReference type="CDD" id="cd10796">
    <property type="entry name" value="GH57N_APU"/>
    <property type="match status" value="1"/>
</dbReference>
<dbReference type="GO" id="GO:0016787">
    <property type="term" value="F:hydrolase activity"/>
    <property type="evidence" value="ECO:0007669"/>
    <property type="project" value="UniProtKB-KW"/>
</dbReference>
<evidence type="ECO:0000256" key="1">
    <source>
        <dbReference type="ARBA" id="ARBA00006821"/>
    </source>
</evidence>
<comment type="similarity">
    <text evidence="1 3">Belongs to the glycosyl hydrolase 57 family.</text>
</comment>
<feature type="domain" description="Glycoside hydrolase family 57 N-terminal" evidence="4">
    <location>
        <begin position="5"/>
        <end position="429"/>
    </location>
</feature>
<evidence type="ECO:0000256" key="3">
    <source>
        <dbReference type="RuleBase" id="RU361196"/>
    </source>
</evidence>
<accession>B4CW80</accession>
<keyword evidence="2 3" id="KW-0119">Carbohydrate metabolism</keyword>
<evidence type="ECO:0000313" key="6">
    <source>
        <dbReference type="Proteomes" id="UP000005824"/>
    </source>
</evidence>